<dbReference type="SUPFAM" id="SSF55729">
    <property type="entry name" value="Acyl-CoA N-acyltransferases (Nat)"/>
    <property type="match status" value="1"/>
</dbReference>
<dbReference type="Proteomes" id="UP000076609">
    <property type="component" value="Unassembled WGS sequence"/>
</dbReference>
<dbReference type="PANTHER" id="PTHR13355">
    <property type="entry name" value="GLUCOSAMINE 6-PHOSPHATE N-ACETYLTRANSFERASE"/>
    <property type="match status" value="1"/>
</dbReference>
<proteinExistence type="predicted"/>
<dbReference type="PANTHER" id="PTHR13355:SF11">
    <property type="entry name" value="GLUCOSAMINE 6-PHOSPHATE N-ACETYLTRANSFERASE"/>
    <property type="match status" value="1"/>
</dbReference>
<dbReference type="InterPro" id="IPR016181">
    <property type="entry name" value="Acyl_CoA_acyltransferase"/>
</dbReference>
<dbReference type="PROSITE" id="PS51186">
    <property type="entry name" value="GNAT"/>
    <property type="match status" value="1"/>
</dbReference>
<evidence type="ECO:0000259" key="1">
    <source>
        <dbReference type="PROSITE" id="PS51186"/>
    </source>
</evidence>
<dbReference type="EMBL" id="LQQO01000003">
    <property type="protein sequence ID" value="KZE17996.1"/>
    <property type="molecule type" value="Genomic_DNA"/>
</dbReference>
<evidence type="ECO:0000313" key="2">
    <source>
        <dbReference type="EMBL" id="KZE17996.1"/>
    </source>
</evidence>
<comment type="caution">
    <text evidence="2">The sequence shown here is derived from an EMBL/GenBank/DDBJ whole genome shotgun (WGS) entry which is preliminary data.</text>
</comment>
<dbReference type="CDD" id="cd04301">
    <property type="entry name" value="NAT_SF"/>
    <property type="match status" value="1"/>
</dbReference>
<dbReference type="Pfam" id="PF00583">
    <property type="entry name" value="Acetyltransf_1"/>
    <property type="match status" value="1"/>
</dbReference>
<name>A0ABR5YFP6_9SPHN</name>
<sequence>MVRLAEDGDLSALIGLYESVGFSDAADIDRRGALWVELLESEATHVAVAIVDSTIVASATLITAPNLLRDGRRHGFLESVAARPDRQGKGHGRAVVRYLLGLAWQADCYHVLLQSGRSDPRVHRFYEKLGFVAGLRTAYVAHRPA</sequence>
<gene>
    <name evidence="2" type="ORF">AVT10_09385</name>
</gene>
<dbReference type="InterPro" id="IPR000182">
    <property type="entry name" value="GNAT_dom"/>
</dbReference>
<protein>
    <submittedName>
        <fullName evidence="2">GCN5 family acetyltransferase</fullName>
    </submittedName>
</protein>
<dbReference type="InterPro" id="IPR039143">
    <property type="entry name" value="GNPNAT1-like"/>
</dbReference>
<keyword evidence="3" id="KW-1185">Reference proteome</keyword>
<organism evidence="2 3">
    <name type="scientific">Sphingomonas hankookensis</name>
    <dbReference type="NCBI Taxonomy" id="563996"/>
    <lineage>
        <taxon>Bacteria</taxon>
        <taxon>Pseudomonadati</taxon>
        <taxon>Pseudomonadota</taxon>
        <taxon>Alphaproteobacteria</taxon>
        <taxon>Sphingomonadales</taxon>
        <taxon>Sphingomonadaceae</taxon>
        <taxon>Sphingomonas</taxon>
    </lineage>
</organism>
<dbReference type="Gene3D" id="3.40.630.30">
    <property type="match status" value="1"/>
</dbReference>
<evidence type="ECO:0000313" key="3">
    <source>
        <dbReference type="Proteomes" id="UP000076609"/>
    </source>
</evidence>
<accession>A0ABR5YFP6</accession>
<reference evidence="3" key="1">
    <citation type="submission" date="2016-01" db="EMBL/GenBank/DDBJ databases">
        <title>Draft genome of Chromobacterium sp. F49.</title>
        <authorList>
            <person name="Hong K.W."/>
        </authorList>
    </citation>
    <scope>NUCLEOTIDE SEQUENCE [LARGE SCALE GENOMIC DNA]</scope>
    <source>
        <strain evidence="3">CN3</strain>
    </source>
</reference>
<feature type="domain" description="N-acetyltransferase" evidence="1">
    <location>
        <begin position="1"/>
        <end position="145"/>
    </location>
</feature>